<dbReference type="InterPro" id="IPR011531">
    <property type="entry name" value="HCO3_transpt-like_TM_dom"/>
</dbReference>
<dbReference type="InterPro" id="IPR003020">
    <property type="entry name" value="HCO3_transpt_euk"/>
</dbReference>
<feature type="compositionally biased region" description="Polar residues" evidence="5">
    <location>
        <begin position="1"/>
        <end position="12"/>
    </location>
</feature>
<dbReference type="AlphaFoldDB" id="A0AAV9VEN8"/>
<feature type="transmembrane region" description="Helical" evidence="6">
    <location>
        <begin position="400"/>
        <end position="420"/>
    </location>
</feature>
<dbReference type="GO" id="GO:0080139">
    <property type="term" value="F:borate efflux transmembrane transporter activity"/>
    <property type="evidence" value="ECO:0007669"/>
    <property type="project" value="TreeGrafter"/>
</dbReference>
<evidence type="ECO:0000256" key="5">
    <source>
        <dbReference type="SAM" id="MobiDB-lite"/>
    </source>
</evidence>
<feature type="transmembrane region" description="Helical" evidence="6">
    <location>
        <begin position="118"/>
        <end position="138"/>
    </location>
</feature>
<comment type="subcellular location">
    <subcellularLocation>
        <location evidence="1">Membrane</location>
        <topology evidence="1">Multi-pass membrane protein</topology>
    </subcellularLocation>
</comment>
<evidence type="ECO:0000256" key="4">
    <source>
        <dbReference type="ARBA" id="ARBA00023136"/>
    </source>
</evidence>
<feature type="domain" description="Bicarbonate transporter-like transmembrane" evidence="7">
    <location>
        <begin position="97"/>
        <end position="266"/>
    </location>
</feature>
<feature type="domain" description="Bicarbonate transporter-like transmembrane" evidence="7">
    <location>
        <begin position="267"/>
        <end position="586"/>
    </location>
</feature>
<dbReference type="PANTHER" id="PTHR11453:SF82">
    <property type="entry name" value="BORON TRANSPORTER 1"/>
    <property type="match status" value="1"/>
</dbReference>
<evidence type="ECO:0000256" key="6">
    <source>
        <dbReference type="SAM" id="Phobius"/>
    </source>
</evidence>
<feature type="region of interest" description="Disordered" evidence="5">
    <location>
        <begin position="606"/>
        <end position="651"/>
    </location>
</feature>
<evidence type="ECO:0000256" key="2">
    <source>
        <dbReference type="ARBA" id="ARBA00022692"/>
    </source>
</evidence>
<evidence type="ECO:0000313" key="9">
    <source>
        <dbReference type="Proteomes" id="UP001373714"/>
    </source>
</evidence>
<dbReference type="EMBL" id="JAVHNS010000003">
    <property type="protein sequence ID" value="KAK6360432.1"/>
    <property type="molecule type" value="Genomic_DNA"/>
</dbReference>
<dbReference type="GO" id="GO:0000324">
    <property type="term" value="C:fungal-type vacuole"/>
    <property type="evidence" value="ECO:0007669"/>
    <property type="project" value="TreeGrafter"/>
</dbReference>
<evidence type="ECO:0000256" key="1">
    <source>
        <dbReference type="ARBA" id="ARBA00004141"/>
    </source>
</evidence>
<feature type="transmembrane region" description="Helical" evidence="6">
    <location>
        <begin position="268"/>
        <end position="289"/>
    </location>
</feature>
<feature type="compositionally biased region" description="Low complexity" evidence="5">
    <location>
        <begin position="20"/>
        <end position="29"/>
    </location>
</feature>
<evidence type="ECO:0000259" key="7">
    <source>
        <dbReference type="Pfam" id="PF00955"/>
    </source>
</evidence>
<keyword evidence="9" id="KW-1185">Reference proteome</keyword>
<organism evidence="8 9">
    <name type="scientific">Orbilia blumenaviensis</name>
    <dbReference type="NCBI Taxonomy" id="1796055"/>
    <lineage>
        <taxon>Eukaryota</taxon>
        <taxon>Fungi</taxon>
        <taxon>Dikarya</taxon>
        <taxon>Ascomycota</taxon>
        <taxon>Pezizomycotina</taxon>
        <taxon>Orbiliomycetes</taxon>
        <taxon>Orbiliales</taxon>
        <taxon>Orbiliaceae</taxon>
        <taxon>Orbilia</taxon>
    </lineage>
</organism>
<dbReference type="PANTHER" id="PTHR11453">
    <property type="entry name" value="ANION EXCHANGE PROTEIN"/>
    <property type="match status" value="1"/>
</dbReference>
<keyword evidence="4 6" id="KW-0472">Membrane</keyword>
<dbReference type="GO" id="GO:0050801">
    <property type="term" value="P:monoatomic ion homeostasis"/>
    <property type="evidence" value="ECO:0007669"/>
    <property type="project" value="TreeGrafter"/>
</dbReference>
<dbReference type="Proteomes" id="UP001373714">
    <property type="component" value="Unassembled WGS sequence"/>
</dbReference>
<feature type="region of interest" description="Disordered" evidence="5">
    <location>
        <begin position="1"/>
        <end position="83"/>
    </location>
</feature>
<keyword evidence="2 6" id="KW-0812">Transmembrane</keyword>
<reference evidence="8 9" key="1">
    <citation type="submission" date="2019-10" db="EMBL/GenBank/DDBJ databases">
        <authorList>
            <person name="Palmer J.M."/>
        </authorList>
    </citation>
    <scope>NUCLEOTIDE SEQUENCE [LARGE SCALE GENOMIC DNA]</scope>
    <source>
        <strain evidence="8 9">TWF730</strain>
    </source>
</reference>
<feature type="transmembrane region" description="Helical" evidence="6">
    <location>
        <begin position="474"/>
        <end position="493"/>
    </location>
</feature>
<feature type="transmembrane region" description="Helical" evidence="6">
    <location>
        <begin position="158"/>
        <end position="181"/>
    </location>
</feature>
<proteinExistence type="predicted"/>
<dbReference type="Pfam" id="PF00955">
    <property type="entry name" value="HCO3_cotransp"/>
    <property type="match status" value="2"/>
</dbReference>
<evidence type="ECO:0000256" key="3">
    <source>
        <dbReference type="ARBA" id="ARBA00022989"/>
    </source>
</evidence>
<keyword evidence="3 6" id="KW-1133">Transmembrane helix</keyword>
<dbReference type="GO" id="GO:0005452">
    <property type="term" value="F:solute:inorganic anion antiporter activity"/>
    <property type="evidence" value="ECO:0007669"/>
    <property type="project" value="InterPro"/>
</dbReference>
<feature type="transmembrane region" description="Helical" evidence="6">
    <location>
        <begin position="202"/>
        <end position="225"/>
    </location>
</feature>
<feature type="compositionally biased region" description="Basic and acidic residues" evidence="5">
    <location>
        <begin position="631"/>
        <end position="651"/>
    </location>
</feature>
<comment type="caution">
    <text evidence="8">The sequence shown here is derived from an EMBL/GenBank/DDBJ whole genome shotgun (WGS) entry which is preliminary data.</text>
</comment>
<gene>
    <name evidence="8" type="ORF">TWF730_006575</name>
</gene>
<name>A0AAV9VEN8_9PEZI</name>
<feature type="transmembrane region" description="Helical" evidence="6">
    <location>
        <begin position="360"/>
        <end position="379"/>
    </location>
</feature>
<evidence type="ECO:0000313" key="8">
    <source>
        <dbReference type="EMBL" id="KAK6360432.1"/>
    </source>
</evidence>
<protein>
    <recommendedName>
        <fullName evidence="7">Bicarbonate transporter-like transmembrane domain-containing protein</fullName>
    </recommendedName>
</protein>
<dbReference type="GO" id="GO:0005886">
    <property type="term" value="C:plasma membrane"/>
    <property type="evidence" value="ECO:0007669"/>
    <property type="project" value="TreeGrafter"/>
</dbReference>
<feature type="compositionally biased region" description="Acidic residues" evidence="5">
    <location>
        <begin position="606"/>
        <end position="615"/>
    </location>
</feature>
<sequence>MSHSTNRRNLTVPTIEGDSSRSSSRTAIDSTRDLPQSHDQYNLSSQKEDLPMPASQWGDADAPTSTPSMDEEMQSPSPIPQKFTMSSLFKPSGPLRPFRLMKKEFRARAAIYHTDWHFNQLILASAVFLFFTNLLPGITFASDLNALTGSNYGTIEVVFSTGLCGVIFALFSAQPLTILGVTGPFSILAERIYELCIHNLHIPYLPFMAWTCIHSMWMLILLAIFNAHDYTMKYVTTFSTEIFALLNSVIYFHKAVQELQRNHEKVSFASFLYSVIGCIGTFLVAVFLASANNWAPLFHRYIRMGISEYAAAISIIIFIAMPQIGELKHLDKQTLNVSTSFEPSHPDRHVFFVEFWKLDIAYIFAAMIPALIVTTLYFFDVEVSTICATLPRYNIKKPRAYAWDVMLLGVTTGLCGILGIPPANGLLPQAPLHSESLLHDEVDEKGKKIRTVHEQRWSHLLHALGIMAFVSPPFMHVLGLTPTSVLAGLFLFMGEQSLSVNPILHRIFDILTPPSELPDLSKEGIKNYWGIHMYTVAQLVITGIVFGVTFTPAAPSFPIIIILFVPIHLKLSPKIWSKYVLNKVDSWACREGDLRLYPELEMPAIEGDDIDDDRNDEVKGTATLEGQVGTESEKVIQEPKKRLSGDEDKRA</sequence>
<dbReference type="GO" id="GO:0006820">
    <property type="term" value="P:monoatomic anion transport"/>
    <property type="evidence" value="ECO:0007669"/>
    <property type="project" value="InterPro"/>
</dbReference>
<accession>A0AAV9VEN8</accession>